<accession>A0ABP4NXM4</accession>
<comment type="caution">
    <text evidence="1">The sequence shown here is derived from an EMBL/GenBank/DDBJ whole genome shotgun (WGS) entry which is preliminary data.</text>
</comment>
<gene>
    <name evidence="1" type="ORF">GCM10009789_20500</name>
</gene>
<evidence type="ECO:0008006" key="3">
    <source>
        <dbReference type="Google" id="ProtNLM"/>
    </source>
</evidence>
<organism evidence="1 2">
    <name type="scientific">Kribbella sancticallisti</name>
    <dbReference type="NCBI Taxonomy" id="460087"/>
    <lineage>
        <taxon>Bacteria</taxon>
        <taxon>Bacillati</taxon>
        <taxon>Actinomycetota</taxon>
        <taxon>Actinomycetes</taxon>
        <taxon>Propionibacteriales</taxon>
        <taxon>Kribbellaceae</taxon>
        <taxon>Kribbella</taxon>
    </lineage>
</organism>
<sequence length="109" mass="11101">MDCTPVTVITSPPATIRMVVRSVVLVAIAFFMAGRKLAVVRWLTAGATFSGGAVGVLTGVDVGVLPVPPVAVVSAFFSAPHAAAPKISGRVAAVATTRVRSLTVCFPPQ</sequence>
<evidence type="ECO:0000313" key="2">
    <source>
        <dbReference type="Proteomes" id="UP001500393"/>
    </source>
</evidence>
<evidence type="ECO:0000313" key="1">
    <source>
        <dbReference type="EMBL" id="GAA1566903.1"/>
    </source>
</evidence>
<dbReference type="Proteomes" id="UP001500393">
    <property type="component" value="Unassembled WGS sequence"/>
</dbReference>
<keyword evidence="2" id="KW-1185">Reference proteome</keyword>
<reference evidence="2" key="1">
    <citation type="journal article" date="2019" name="Int. J. Syst. Evol. Microbiol.">
        <title>The Global Catalogue of Microorganisms (GCM) 10K type strain sequencing project: providing services to taxonomists for standard genome sequencing and annotation.</title>
        <authorList>
            <consortium name="The Broad Institute Genomics Platform"/>
            <consortium name="The Broad Institute Genome Sequencing Center for Infectious Disease"/>
            <person name="Wu L."/>
            <person name="Ma J."/>
        </authorList>
    </citation>
    <scope>NUCLEOTIDE SEQUENCE [LARGE SCALE GENOMIC DNA]</scope>
    <source>
        <strain evidence="2">JCM 14969</strain>
    </source>
</reference>
<proteinExistence type="predicted"/>
<name>A0ABP4NXM4_9ACTN</name>
<protein>
    <recommendedName>
        <fullName evidence="3">Secreted protein</fullName>
    </recommendedName>
</protein>
<dbReference type="EMBL" id="BAAAOS010000017">
    <property type="protein sequence ID" value="GAA1566903.1"/>
    <property type="molecule type" value="Genomic_DNA"/>
</dbReference>